<dbReference type="RefSeq" id="WP_264322322.1">
    <property type="nucleotide sequence ID" value="NZ_JADEXN010000304.1"/>
</dbReference>
<dbReference type="InterPro" id="IPR008538">
    <property type="entry name" value="Uma2"/>
</dbReference>
<evidence type="ECO:0000259" key="3">
    <source>
        <dbReference type="Pfam" id="PF05685"/>
    </source>
</evidence>
<sequence length="251" mass="29479">MSVAKDLANLDHSRDTLYPPDDYPPGDFYSDEPELESDRHLQQIFILLMSLKWLWQDRNDFYATGNMSVYYSPTRTKARDFRGPDFFVVLDTDAKLRKSWVVWEEGGKYPNAIVEILSESTAEVDRTGKKILYQNTFKTPDYFWFDPYSFEFCGFTLVDGKYEAIEPTAQGWLWSSQLQLYLGIHQEKLRYFTPTGELVPTPEEAAVSERQQRQLAQQQVESERQQRQLAQQQLQQLQERLRDMGIDLDES</sequence>
<feature type="coiled-coil region" evidence="1">
    <location>
        <begin position="206"/>
        <end position="247"/>
    </location>
</feature>
<keyword evidence="4" id="KW-0378">Hydrolase</keyword>
<evidence type="ECO:0000256" key="2">
    <source>
        <dbReference type="SAM" id="MobiDB-lite"/>
    </source>
</evidence>
<keyword evidence="4" id="KW-0255">Endonuclease</keyword>
<dbReference type="PANTHER" id="PTHR33352">
    <property type="entry name" value="SLR1095 PROTEIN"/>
    <property type="match status" value="1"/>
</dbReference>
<dbReference type="GO" id="GO:0004519">
    <property type="term" value="F:endonuclease activity"/>
    <property type="evidence" value="ECO:0007669"/>
    <property type="project" value="UniProtKB-KW"/>
</dbReference>
<feature type="domain" description="Putative restriction endonuclease" evidence="3">
    <location>
        <begin position="38"/>
        <end position="180"/>
    </location>
</feature>
<reference evidence="4" key="1">
    <citation type="submission" date="2020-10" db="EMBL/GenBank/DDBJ databases">
        <authorList>
            <person name="Castelo-Branco R."/>
            <person name="Eusebio N."/>
            <person name="Adriana R."/>
            <person name="Vieira A."/>
            <person name="Brugerolle De Fraissinette N."/>
            <person name="Rezende De Castro R."/>
            <person name="Schneider M.P."/>
            <person name="Vasconcelos V."/>
            <person name="Leao P.N."/>
        </authorList>
    </citation>
    <scope>NUCLEOTIDE SEQUENCE</scope>
    <source>
        <strain evidence="4">LEGE 11467</strain>
    </source>
</reference>
<keyword evidence="4" id="KW-0540">Nuclease</keyword>
<gene>
    <name evidence="4" type="ORF">IQ235_15295</name>
</gene>
<keyword evidence="5" id="KW-1185">Reference proteome</keyword>
<protein>
    <submittedName>
        <fullName evidence="4">Uma2 family endonuclease</fullName>
    </submittedName>
</protein>
<dbReference type="Gene3D" id="3.90.1570.10">
    <property type="entry name" value="tt1808, chain A"/>
    <property type="match status" value="1"/>
</dbReference>
<dbReference type="EMBL" id="JADEXN010000304">
    <property type="protein sequence ID" value="MBE9042144.1"/>
    <property type="molecule type" value="Genomic_DNA"/>
</dbReference>
<comment type="caution">
    <text evidence="4">The sequence shown here is derived from an EMBL/GenBank/DDBJ whole genome shotgun (WGS) entry which is preliminary data.</text>
</comment>
<dbReference type="Proteomes" id="UP000621799">
    <property type="component" value="Unassembled WGS sequence"/>
</dbReference>
<dbReference type="AlphaFoldDB" id="A0A928Z9V9"/>
<feature type="region of interest" description="Disordered" evidence="2">
    <location>
        <begin position="1"/>
        <end position="32"/>
    </location>
</feature>
<organism evidence="4 5">
    <name type="scientific">Zarconia navalis LEGE 11467</name>
    <dbReference type="NCBI Taxonomy" id="1828826"/>
    <lineage>
        <taxon>Bacteria</taxon>
        <taxon>Bacillati</taxon>
        <taxon>Cyanobacteriota</taxon>
        <taxon>Cyanophyceae</taxon>
        <taxon>Oscillatoriophycideae</taxon>
        <taxon>Oscillatoriales</taxon>
        <taxon>Oscillatoriales incertae sedis</taxon>
        <taxon>Zarconia</taxon>
        <taxon>Zarconia navalis</taxon>
    </lineage>
</organism>
<accession>A0A928Z9V9</accession>
<dbReference type="Pfam" id="PF05685">
    <property type="entry name" value="Uma2"/>
    <property type="match status" value="1"/>
</dbReference>
<dbReference type="InterPro" id="IPR011335">
    <property type="entry name" value="Restrct_endonuc-II-like"/>
</dbReference>
<name>A0A928Z9V9_9CYAN</name>
<dbReference type="SUPFAM" id="SSF52980">
    <property type="entry name" value="Restriction endonuclease-like"/>
    <property type="match status" value="1"/>
</dbReference>
<evidence type="ECO:0000313" key="4">
    <source>
        <dbReference type="EMBL" id="MBE9042144.1"/>
    </source>
</evidence>
<dbReference type="InterPro" id="IPR012296">
    <property type="entry name" value="Nuclease_put_TT1808"/>
</dbReference>
<keyword evidence="1" id="KW-0175">Coiled coil</keyword>
<dbReference type="CDD" id="cd06260">
    <property type="entry name" value="DUF820-like"/>
    <property type="match status" value="1"/>
</dbReference>
<evidence type="ECO:0000256" key="1">
    <source>
        <dbReference type="SAM" id="Coils"/>
    </source>
</evidence>
<proteinExistence type="predicted"/>
<evidence type="ECO:0000313" key="5">
    <source>
        <dbReference type="Proteomes" id="UP000621799"/>
    </source>
</evidence>
<dbReference type="PANTHER" id="PTHR33352:SF3">
    <property type="entry name" value="SLR1612 PROTEIN"/>
    <property type="match status" value="1"/>
</dbReference>